<accession>M5UJY5</accession>
<evidence type="ECO:0000313" key="2">
    <source>
        <dbReference type="Proteomes" id="UP000011885"/>
    </source>
</evidence>
<proteinExistence type="predicted"/>
<gene>
    <name evidence="1" type="ORF">RSSM_02208</name>
</gene>
<sequence>MFDVVEPRVGRTAWLLVPLRRSYRTYSCFAVALLLLRSDRSICCFAGPGEGSVINLAAE</sequence>
<dbReference type="EMBL" id="ANOH01000154">
    <property type="protein sequence ID" value="EMI56328.1"/>
    <property type="molecule type" value="Genomic_DNA"/>
</dbReference>
<name>M5UJY5_9BACT</name>
<dbReference type="PATRIC" id="fig|1263870.3.peg.2352"/>
<comment type="caution">
    <text evidence="1">The sequence shown here is derived from an EMBL/GenBank/DDBJ whole genome shotgun (WGS) entry which is preliminary data.</text>
</comment>
<keyword evidence="2" id="KW-1185">Reference proteome</keyword>
<protein>
    <submittedName>
        <fullName evidence="1">Uncharacterized protein</fullName>
    </submittedName>
</protein>
<dbReference type="AlphaFoldDB" id="M5UJY5"/>
<evidence type="ECO:0000313" key="1">
    <source>
        <dbReference type="EMBL" id="EMI56328.1"/>
    </source>
</evidence>
<reference evidence="1 2" key="1">
    <citation type="journal article" date="2013" name="Mar. Genomics">
        <title>Expression of sulfatases in Rhodopirellula baltica and the diversity of sulfatases in the genus Rhodopirellula.</title>
        <authorList>
            <person name="Wegner C.E."/>
            <person name="Richter-Heitmann T."/>
            <person name="Klindworth A."/>
            <person name="Klockow C."/>
            <person name="Richter M."/>
            <person name="Achstetter T."/>
            <person name="Glockner F.O."/>
            <person name="Harder J."/>
        </authorList>
    </citation>
    <scope>NUCLEOTIDE SEQUENCE [LARGE SCALE GENOMIC DNA]</scope>
    <source>
        <strain evidence="1 2">SM41</strain>
    </source>
</reference>
<dbReference type="Proteomes" id="UP000011885">
    <property type="component" value="Unassembled WGS sequence"/>
</dbReference>
<organism evidence="1 2">
    <name type="scientific">Rhodopirellula sallentina SM41</name>
    <dbReference type="NCBI Taxonomy" id="1263870"/>
    <lineage>
        <taxon>Bacteria</taxon>
        <taxon>Pseudomonadati</taxon>
        <taxon>Planctomycetota</taxon>
        <taxon>Planctomycetia</taxon>
        <taxon>Pirellulales</taxon>
        <taxon>Pirellulaceae</taxon>
        <taxon>Rhodopirellula</taxon>
    </lineage>
</organism>